<keyword evidence="3" id="KW-0547">Nucleotide-binding</keyword>
<dbReference type="GO" id="GO:0005737">
    <property type="term" value="C:cytoplasm"/>
    <property type="evidence" value="ECO:0007669"/>
    <property type="project" value="TreeGrafter"/>
</dbReference>
<dbReference type="PANTHER" id="PTHR24346">
    <property type="entry name" value="MAP/MICROTUBULE AFFINITY-REGULATING KINASE"/>
    <property type="match status" value="1"/>
</dbReference>
<dbReference type="Pfam" id="PF00069">
    <property type="entry name" value="Pkinase"/>
    <property type="match status" value="1"/>
</dbReference>
<evidence type="ECO:0000313" key="8">
    <source>
        <dbReference type="Proteomes" id="UP000265618"/>
    </source>
</evidence>
<evidence type="ECO:0000313" key="7">
    <source>
        <dbReference type="EMBL" id="GIQ92716.1"/>
    </source>
</evidence>
<dbReference type="InterPro" id="IPR011009">
    <property type="entry name" value="Kinase-like_dom_sf"/>
</dbReference>
<dbReference type="PANTHER" id="PTHR24346:SF82">
    <property type="entry name" value="KP78A-RELATED"/>
    <property type="match status" value="1"/>
</dbReference>
<feature type="domain" description="Protein kinase" evidence="6">
    <location>
        <begin position="1"/>
        <end position="46"/>
    </location>
</feature>
<name>A0A9K3DC18_9EUKA</name>
<dbReference type="InterPro" id="IPR000719">
    <property type="entry name" value="Prot_kinase_dom"/>
</dbReference>
<evidence type="ECO:0000256" key="5">
    <source>
        <dbReference type="ARBA" id="ARBA00022840"/>
    </source>
</evidence>
<proteinExistence type="predicted"/>
<dbReference type="Gene3D" id="1.10.510.10">
    <property type="entry name" value="Transferase(Phosphotransferase) domain 1"/>
    <property type="match status" value="1"/>
</dbReference>
<dbReference type="GO" id="GO:0004674">
    <property type="term" value="F:protein serine/threonine kinase activity"/>
    <property type="evidence" value="ECO:0007669"/>
    <property type="project" value="UniProtKB-KW"/>
</dbReference>
<reference evidence="7 8" key="1">
    <citation type="journal article" date="2018" name="PLoS ONE">
        <title>The draft genome of Kipferlia bialata reveals reductive genome evolution in fornicate parasites.</title>
        <authorList>
            <person name="Tanifuji G."/>
            <person name="Takabayashi S."/>
            <person name="Kume K."/>
            <person name="Takagi M."/>
            <person name="Nakayama T."/>
            <person name="Kamikawa R."/>
            <person name="Inagaki Y."/>
            <person name="Hashimoto T."/>
        </authorList>
    </citation>
    <scope>NUCLEOTIDE SEQUENCE [LARGE SCALE GENOMIC DNA]</scope>
    <source>
        <strain evidence="7">NY0173</strain>
    </source>
</reference>
<evidence type="ECO:0000256" key="4">
    <source>
        <dbReference type="ARBA" id="ARBA00022777"/>
    </source>
</evidence>
<keyword evidence="2" id="KW-0808">Transferase</keyword>
<comment type="caution">
    <text evidence="7">The sequence shown here is derived from an EMBL/GenBank/DDBJ whole genome shotgun (WGS) entry which is preliminary data.</text>
</comment>
<keyword evidence="1" id="KW-0723">Serine/threonine-protein kinase</keyword>
<feature type="non-terminal residue" evidence="7">
    <location>
        <position position="1"/>
    </location>
</feature>
<dbReference type="GO" id="GO:0005524">
    <property type="term" value="F:ATP binding"/>
    <property type="evidence" value="ECO:0007669"/>
    <property type="project" value="UniProtKB-KW"/>
</dbReference>
<evidence type="ECO:0000256" key="3">
    <source>
        <dbReference type="ARBA" id="ARBA00022741"/>
    </source>
</evidence>
<keyword evidence="4" id="KW-0418">Kinase</keyword>
<dbReference type="EMBL" id="BDIP01010346">
    <property type="protein sequence ID" value="GIQ92716.1"/>
    <property type="molecule type" value="Genomic_DNA"/>
</dbReference>
<sequence>LLEHPNVVHLLEVIDTPRHIYLVMEMLNNGELFDYIVAHQRIREKE</sequence>
<keyword evidence="8" id="KW-1185">Reference proteome</keyword>
<dbReference type="OrthoDB" id="40902at2759"/>
<dbReference type="Proteomes" id="UP000265618">
    <property type="component" value="Unassembled WGS sequence"/>
</dbReference>
<evidence type="ECO:0000256" key="1">
    <source>
        <dbReference type="ARBA" id="ARBA00022527"/>
    </source>
</evidence>
<feature type="non-terminal residue" evidence="7">
    <location>
        <position position="46"/>
    </location>
</feature>
<organism evidence="7 8">
    <name type="scientific">Kipferlia bialata</name>
    <dbReference type="NCBI Taxonomy" id="797122"/>
    <lineage>
        <taxon>Eukaryota</taxon>
        <taxon>Metamonada</taxon>
        <taxon>Carpediemonas-like organisms</taxon>
        <taxon>Kipferlia</taxon>
    </lineage>
</organism>
<accession>A0A9K3DC18</accession>
<protein>
    <recommendedName>
        <fullName evidence="6">Protein kinase domain-containing protein</fullName>
    </recommendedName>
</protein>
<keyword evidence="5" id="KW-0067">ATP-binding</keyword>
<evidence type="ECO:0000259" key="6">
    <source>
        <dbReference type="PROSITE" id="PS50011"/>
    </source>
</evidence>
<dbReference type="PROSITE" id="PS50011">
    <property type="entry name" value="PROTEIN_KINASE_DOM"/>
    <property type="match status" value="1"/>
</dbReference>
<dbReference type="SUPFAM" id="SSF56112">
    <property type="entry name" value="Protein kinase-like (PK-like)"/>
    <property type="match status" value="1"/>
</dbReference>
<dbReference type="GO" id="GO:0035556">
    <property type="term" value="P:intracellular signal transduction"/>
    <property type="evidence" value="ECO:0007669"/>
    <property type="project" value="TreeGrafter"/>
</dbReference>
<gene>
    <name evidence="7" type="ORF">KIPB_016645</name>
</gene>
<evidence type="ECO:0000256" key="2">
    <source>
        <dbReference type="ARBA" id="ARBA00022679"/>
    </source>
</evidence>
<dbReference type="AlphaFoldDB" id="A0A9K3DC18"/>